<evidence type="ECO:0000256" key="1">
    <source>
        <dbReference type="ARBA" id="ARBA00022679"/>
    </source>
</evidence>
<dbReference type="AlphaFoldDB" id="A0AAW1JQV5"/>
<evidence type="ECO:0000313" key="11">
    <source>
        <dbReference type="Proteomes" id="UP001443914"/>
    </source>
</evidence>
<reference evidence="10" key="1">
    <citation type="submission" date="2024-03" db="EMBL/GenBank/DDBJ databases">
        <title>WGS assembly of Saponaria officinalis var. Norfolk2.</title>
        <authorList>
            <person name="Jenkins J."/>
            <person name="Shu S."/>
            <person name="Grimwood J."/>
            <person name="Barry K."/>
            <person name="Goodstein D."/>
            <person name="Schmutz J."/>
            <person name="Leebens-Mack J."/>
            <person name="Osbourn A."/>
        </authorList>
    </citation>
    <scope>NUCLEOTIDE SEQUENCE [LARGE SCALE GENOMIC DNA]</scope>
    <source>
        <strain evidence="10">JIC</strain>
    </source>
</reference>
<dbReference type="PIRSF" id="PIRSF005604">
    <property type="entry name" value="XET"/>
    <property type="match status" value="1"/>
</dbReference>
<keyword evidence="1 8" id="KW-0808">Transferase</keyword>
<dbReference type="GO" id="GO:0004553">
    <property type="term" value="F:hydrolase activity, hydrolyzing O-glycosyl compounds"/>
    <property type="evidence" value="ECO:0007669"/>
    <property type="project" value="InterPro"/>
</dbReference>
<evidence type="ECO:0000256" key="2">
    <source>
        <dbReference type="ARBA" id="ARBA00022801"/>
    </source>
</evidence>
<dbReference type="GO" id="GO:0010411">
    <property type="term" value="P:xyloglucan metabolic process"/>
    <property type="evidence" value="ECO:0007669"/>
    <property type="project" value="InterPro"/>
</dbReference>
<protein>
    <recommendedName>
        <fullName evidence="8">Xyloglucan endotransglucosylase/hydrolase</fullName>
        <ecNumber evidence="8">2.4.1.207</ecNumber>
    </recommendedName>
</protein>
<comment type="PTM">
    <text evidence="8">Contains at least one intrachain disulfide bond essential for its enzymatic activity.</text>
</comment>
<sequence>MITGSGLKSNDTYLFGSITMQIKLIPGNSAGTVTTFYLSSDGTKHDEIDFEFLGNSSGMPYTIHTNVFTQGVGQREQQFKATWYDPTDGFHNYTILWSPFAIVWLVDSIPIRVFRKYNDTEINYPDAQPMNAYASLWNADDWATQGGLVKTNWTLAPFSACFQNYDANACVCPDQSTVAKCSETNPANWWTDASKYGQLSDTDYYQMEWIRQNYMIYDYCIGAVEHDLPAPKECSLPQY</sequence>
<evidence type="ECO:0000256" key="5">
    <source>
        <dbReference type="ARBA" id="ARBA00023295"/>
    </source>
</evidence>
<dbReference type="PANTHER" id="PTHR31062">
    <property type="entry name" value="XYLOGLUCAN ENDOTRANSGLUCOSYLASE/HYDROLASE PROTEIN 8-RELATED"/>
    <property type="match status" value="1"/>
</dbReference>
<keyword evidence="8" id="KW-0961">Cell wall biogenesis/degradation</keyword>
<gene>
    <name evidence="10" type="ORF">RND81_07G096200</name>
</gene>
<dbReference type="Pfam" id="PF06955">
    <property type="entry name" value="XET_C"/>
    <property type="match status" value="1"/>
</dbReference>
<dbReference type="Pfam" id="PF00722">
    <property type="entry name" value="Glyco_hydro_16"/>
    <property type="match status" value="1"/>
</dbReference>
<evidence type="ECO:0000313" key="10">
    <source>
        <dbReference type="EMBL" id="KAK9705970.1"/>
    </source>
</evidence>
<comment type="subcellular location">
    <subcellularLocation>
        <location evidence="8">Secreted</location>
        <location evidence="8">Cell wall</location>
    </subcellularLocation>
    <subcellularLocation>
        <location evidence="8">Secreted</location>
        <location evidence="8">Extracellular space</location>
        <location evidence="8">Apoplast</location>
    </subcellularLocation>
</comment>
<accession>A0AAW1JQV5</accession>
<keyword evidence="3" id="KW-1015">Disulfide bond</keyword>
<evidence type="ECO:0000256" key="7">
    <source>
        <dbReference type="PIRSR" id="PIRSR005604-2"/>
    </source>
</evidence>
<dbReference type="PROSITE" id="PS51762">
    <property type="entry name" value="GH16_2"/>
    <property type="match status" value="1"/>
</dbReference>
<dbReference type="InterPro" id="IPR008263">
    <property type="entry name" value="GH16_AS"/>
</dbReference>
<feature type="domain" description="GH16" evidence="9">
    <location>
        <begin position="1"/>
        <end position="162"/>
    </location>
</feature>
<dbReference type="Proteomes" id="UP001443914">
    <property type="component" value="Unassembled WGS sequence"/>
</dbReference>
<feature type="active site" description="Proton donor" evidence="6">
    <location>
        <position position="51"/>
    </location>
</feature>
<dbReference type="GO" id="GO:0016762">
    <property type="term" value="F:xyloglucan:xyloglucosyl transferase activity"/>
    <property type="evidence" value="ECO:0007669"/>
    <property type="project" value="UniProtKB-EC"/>
</dbReference>
<dbReference type="EMBL" id="JBDFQZ010000007">
    <property type="protein sequence ID" value="KAK9705970.1"/>
    <property type="molecule type" value="Genomic_DNA"/>
</dbReference>
<keyword evidence="8" id="KW-0052">Apoplast</keyword>
<comment type="caution">
    <text evidence="10">The sequence shown here is derived from an EMBL/GenBank/DDBJ whole genome shotgun (WGS) entry which is preliminary data.</text>
</comment>
<keyword evidence="8" id="KW-0134">Cell wall</keyword>
<comment type="function">
    <text evidence="8">Catalyzes xyloglucan endohydrolysis (XEH) and/or endotransglycosylation (XET). Cleaves and religates xyloglucan polymers, an essential constituent of the primary cell wall, and thereby participates in cell wall construction of growing tissues.</text>
</comment>
<keyword evidence="4" id="KW-0325">Glycoprotein</keyword>
<dbReference type="InterPro" id="IPR016455">
    <property type="entry name" value="XTH"/>
</dbReference>
<dbReference type="InterPro" id="IPR010713">
    <property type="entry name" value="XET_C"/>
</dbReference>
<dbReference type="Gene3D" id="2.60.120.200">
    <property type="match status" value="1"/>
</dbReference>
<evidence type="ECO:0000256" key="3">
    <source>
        <dbReference type="ARBA" id="ARBA00023157"/>
    </source>
</evidence>
<dbReference type="PROSITE" id="PS01034">
    <property type="entry name" value="GH16_1"/>
    <property type="match status" value="1"/>
</dbReference>
<name>A0AAW1JQV5_SAPOF</name>
<feature type="active site" description="Nucleophile" evidence="6">
    <location>
        <position position="47"/>
    </location>
</feature>
<dbReference type="GO" id="GO:0048046">
    <property type="term" value="C:apoplast"/>
    <property type="evidence" value="ECO:0007669"/>
    <property type="project" value="UniProtKB-SubCell"/>
</dbReference>
<proteinExistence type="inferred from homology"/>
<keyword evidence="2 8" id="KW-0378">Hydrolase</keyword>
<evidence type="ECO:0000256" key="8">
    <source>
        <dbReference type="RuleBase" id="RU361120"/>
    </source>
</evidence>
<dbReference type="InterPro" id="IPR000757">
    <property type="entry name" value="Beta-glucanase-like"/>
</dbReference>
<evidence type="ECO:0000256" key="4">
    <source>
        <dbReference type="ARBA" id="ARBA00023180"/>
    </source>
</evidence>
<evidence type="ECO:0000256" key="6">
    <source>
        <dbReference type="PIRSR" id="PIRSR005604-1"/>
    </source>
</evidence>
<keyword evidence="8" id="KW-0964">Secreted</keyword>
<feature type="glycosylation site" description="N-linked (GlcNAc...) asparagine" evidence="7">
    <location>
        <position position="55"/>
    </location>
</feature>
<dbReference type="GO" id="GO:0042546">
    <property type="term" value="P:cell wall biogenesis"/>
    <property type="evidence" value="ECO:0007669"/>
    <property type="project" value="InterPro"/>
</dbReference>
<keyword evidence="5 8" id="KW-0326">Glycosidase</keyword>
<keyword evidence="11" id="KW-1185">Reference proteome</keyword>
<organism evidence="10 11">
    <name type="scientific">Saponaria officinalis</name>
    <name type="common">Common soapwort</name>
    <name type="synonym">Lychnis saponaria</name>
    <dbReference type="NCBI Taxonomy" id="3572"/>
    <lineage>
        <taxon>Eukaryota</taxon>
        <taxon>Viridiplantae</taxon>
        <taxon>Streptophyta</taxon>
        <taxon>Embryophyta</taxon>
        <taxon>Tracheophyta</taxon>
        <taxon>Spermatophyta</taxon>
        <taxon>Magnoliopsida</taxon>
        <taxon>eudicotyledons</taxon>
        <taxon>Gunneridae</taxon>
        <taxon>Pentapetalae</taxon>
        <taxon>Caryophyllales</taxon>
        <taxon>Caryophyllaceae</taxon>
        <taxon>Caryophylleae</taxon>
        <taxon>Saponaria</taxon>
    </lineage>
</organism>
<dbReference type="InterPro" id="IPR044791">
    <property type="entry name" value="Beta-glucanase/XTH"/>
</dbReference>
<evidence type="ECO:0000259" key="9">
    <source>
        <dbReference type="PROSITE" id="PS51762"/>
    </source>
</evidence>
<dbReference type="GO" id="GO:0071555">
    <property type="term" value="P:cell wall organization"/>
    <property type="evidence" value="ECO:0007669"/>
    <property type="project" value="UniProtKB-KW"/>
</dbReference>
<dbReference type="SUPFAM" id="SSF49899">
    <property type="entry name" value="Concanavalin A-like lectins/glucanases"/>
    <property type="match status" value="1"/>
</dbReference>
<dbReference type="EC" id="2.4.1.207" evidence="8"/>
<comment type="similarity">
    <text evidence="8">Belongs to the glycosyl hydrolase 16 family.</text>
</comment>
<dbReference type="InterPro" id="IPR013320">
    <property type="entry name" value="ConA-like_dom_sf"/>
</dbReference>